<feature type="region of interest" description="Disordered" evidence="1">
    <location>
        <begin position="36"/>
        <end position="57"/>
    </location>
</feature>
<dbReference type="Gene3D" id="2.60.120.10">
    <property type="entry name" value="Jelly Rolls"/>
    <property type="match status" value="1"/>
</dbReference>
<comment type="caution">
    <text evidence="3">The sequence shown here is derived from an EMBL/GenBank/DDBJ whole genome shotgun (WGS) entry which is preliminary data.</text>
</comment>
<dbReference type="CDD" id="cd02231">
    <property type="entry name" value="cupin_BLL6423-like"/>
    <property type="match status" value="1"/>
</dbReference>
<dbReference type="InterPro" id="IPR013096">
    <property type="entry name" value="Cupin_2"/>
</dbReference>
<dbReference type="Proteomes" id="UP001055111">
    <property type="component" value="Unassembled WGS sequence"/>
</dbReference>
<protein>
    <submittedName>
        <fullName evidence="3">Cupin domain-containing protein</fullName>
    </submittedName>
</protein>
<dbReference type="Pfam" id="PF07883">
    <property type="entry name" value="Cupin_2"/>
    <property type="match status" value="1"/>
</dbReference>
<name>A0AA37IIN4_9BURK</name>
<dbReference type="AlphaFoldDB" id="A0AA37IIN4"/>
<dbReference type="InterPro" id="IPR011051">
    <property type="entry name" value="RmlC_Cupin_sf"/>
</dbReference>
<sequence>MLVPVRRIVTHNDEEGRSYALMDNVATNVIGTLTELWTTGPTPHDHKTTEDTGAMSRTLEPASNGTVFRFFEIPPHSASAHLSLEEKQKAWSELFDKMGASHCQPDTSRDPGMHTSATTDYIILLSGQITLVLDKAELDLKPFDVVIQRGTNHAWVNRGSENALLMAVLVDAAGK</sequence>
<proteinExistence type="predicted"/>
<reference evidence="3" key="1">
    <citation type="submission" date="2022-09" db="EMBL/GenBank/DDBJ databases">
        <title>Isolation and characterization of 3-chlorobenzoate degrading bacteria from soils in Shizuoka.</title>
        <authorList>
            <person name="Ifat A."/>
            <person name="Ogawa N."/>
            <person name="Kimbara K."/>
            <person name="Moriuchi R."/>
            <person name="Dohra H."/>
            <person name="Shintani M."/>
        </authorList>
    </citation>
    <scope>NUCLEOTIDE SEQUENCE</scope>
    <source>
        <strain evidence="3">19CS4-2</strain>
    </source>
</reference>
<gene>
    <name evidence="3" type="ORF">CBA19CS42_20835</name>
</gene>
<dbReference type="PANTHER" id="PTHR36156">
    <property type="entry name" value="SLR2101 PROTEIN"/>
    <property type="match status" value="1"/>
</dbReference>
<organism evidence="3 4">
    <name type="scientific">Caballeronia novacaledonica</name>
    <dbReference type="NCBI Taxonomy" id="1544861"/>
    <lineage>
        <taxon>Bacteria</taxon>
        <taxon>Pseudomonadati</taxon>
        <taxon>Pseudomonadota</taxon>
        <taxon>Betaproteobacteria</taxon>
        <taxon>Burkholderiales</taxon>
        <taxon>Burkholderiaceae</taxon>
        <taxon>Caballeronia</taxon>
    </lineage>
</organism>
<dbReference type="InterPro" id="IPR047142">
    <property type="entry name" value="OryJ/VirC-like"/>
</dbReference>
<accession>A0AA37IIN4</accession>
<evidence type="ECO:0000313" key="4">
    <source>
        <dbReference type="Proteomes" id="UP001055111"/>
    </source>
</evidence>
<dbReference type="SUPFAM" id="SSF51182">
    <property type="entry name" value="RmlC-like cupins"/>
    <property type="match status" value="1"/>
</dbReference>
<dbReference type="PANTHER" id="PTHR36156:SF2">
    <property type="entry name" value="CUPIN TYPE-2 DOMAIN-CONTAINING PROTEIN"/>
    <property type="match status" value="1"/>
</dbReference>
<evidence type="ECO:0000259" key="2">
    <source>
        <dbReference type="Pfam" id="PF07883"/>
    </source>
</evidence>
<dbReference type="InterPro" id="IPR014710">
    <property type="entry name" value="RmlC-like_jellyroll"/>
</dbReference>
<dbReference type="EMBL" id="BPUS01000008">
    <property type="protein sequence ID" value="GJH27005.1"/>
    <property type="molecule type" value="Genomic_DNA"/>
</dbReference>
<evidence type="ECO:0000256" key="1">
    <source>
        <dbReference type="SAM" id="MobiDB-lite"/>
    </source>
</evidence>
<feature type="domain" description="Cupin type-2" evidence="2">
    <location>
        <begin position="112"/>
        <end position="168"/>
    </location>
</feature>
<dbReference type="RefSeq" id="WP_238213655.1">
    <property type="nucleotide sequence ID" value="NZ_BPUS01000008.1"/>
</dbReference>
<evidence type="ECO:0000313" key="3">
    <source>
        <dbReference type="EMBL" id="GJH27005.1"/>
    </source>
</evidence>